<dbReference type="GO" id="GO:0031412">
    <property type="term" value="P:gas vesicle organization"/>
    <property type="evidence" value="ECO:0007669"/>
    <property type="project" value="InterPro"/>
</dbReference>
<dbReference type="GO" id="GO:0031411">
    <property type="term" value="C:gas vesicle"/>
    <property type="evidence" value="ECO:0007669"/>
    <property type="project" value="UniProtKB-SubCell"/>
</dbReference>
<keyword evidence="1" id="KW-0304">Gas vesicle</keyword>
<evidence type="ECO:0000256" key="1">
    <source>
        <dbReference type="ARBA" id="ARBA00022987"/>
    </source>
</evidence>
<evidence type="ECO:0000256" key="2">
    <source>
        <dbReference type="ARBA" id="ARBA00035108"/>
    </source>
</evidence>
<keyword evidence="5" id="KW-1185">Reference proteome</keyword>
<dbReference type="Proteomes" id="UP000332515">
    <property type="component" value="Unassembled WGS sequence"/>
</dbReference>
<dbReference type="PANTHER" id="PTHR36852:SF1">
    <property type="entry name" value="PROTEIN GVPL 2"/>
    <property type="match status" value="1"/>
</dbReference>
<comment type="subcellular location">
    <subcellularLocation>
        <location evidence="2">Gas vesicle</location>
    </subcellularLocation>
</comment>
<protein>
    <submittedName>
        <fullName evidence="4">GvpL/GvpF family gas vesicle protein</fullName>
    </submittedName>
</protein>
<dbReference type="InterPro" id="IPR009430">
    <property type="entry name" value="GvpL/GvpF"/>
</dbReference>
<evidence type="ECO:0000313" key="5">
    <source>
        <dbReference type="Proteomes" id="UP000332515"/>
    </source>
</evidence>
<dbReference type="PANTHER" id="PTHR36852">
    <property type="entry name" value="PROTEIN GVPL 2"/>
    <property type="match status" value="1"/>
</dbReference>
<comment type="caution">
    <text evidence="4">The sequence shown here is derived from an EMBL/GenBank/DDBJ whole genome shotgun (WGS) entry which is preliminary data.</text>
</comment>
<evidence type="ECO:0000313" key="4">
    <source>
        <dbReference type="EMBL" id="MQT14770.1"/>
    </source>
</evidence>
<dbReference type="Pfam" id="PF06386">
    <property type="entry name" value="GvpL_GvpF"/>
    <property type="match status" value="1"/>
</dbReference>
<proteinExistence type="inferred from homology"/>
<dbReference type="EMBL" id="VWNA01000002">
    <property type="protein sequence ID" value="MQT14770.1"/>
    <property type="molecule type" value="Genomic_DNA"/>
</dbReference>
<reference evidence="4 5" key="1">
    <citation type="submission" date="2019-09" db="EMBL/GenBank/DDBJ databases">
        <title>Segnochrobactrum spirostomi gen. nov., sp. nov., isolated from the ciliate Spirostomum cf. yagiui and description of a novel family, Segnochrobactraceae fam. nov. within the order Rhizobiales of the class Alphaproteobacteria.</title>
        <authorList>
            <person name="Akter S."/>
            <person name="Shazib S.U.A."/>
            <person name="Shin M.K."/>
        </authorList>
    </citation>
    <scope>NUCLEOTIDE SEQUENCE [LARGE SCALE GENOMIC DNA]</scope>
    <source>
        <strain evidence="4 5">Sp-1</strain>
    </source>
</reference>
<name>A0A6A7Y667_9HYPH</name>
<evidence type="ECO:0000256" key="3">
    <source>
        <dbReference type="ARBA" id="ARBA00035643"/>
    </source>
</evidence>
<dbReference type="RefSeq" id="WP_153487992.1">
    <property type="nucleotide sequence ID" value="NZ_VWNA01000002.1"/>
</dbReference>
<sequence length="265" mass="29546">MTASHAMTAAQGAAQDEPEGKYLYAIIGAPAPTKFEAAGIGGRGDLVHTLSVGPLAAVVSDTPRIEYDSNRRNMMAHTKVLEEVMAGCTVLPVCFGSVAADIEAITNKVLIERRDELMLQLGMMRGRVELGLKVSWREDVIFEEVLDENPAIRRARDALIGKSPEKSHFERMRLGEQIGQALERKRVEDEQRVMDRVRPFVHSAKLSKPIGERMVFNGAFLVEADREPELDACVRAMDAEWGNRLTFKYVGPVPPYNFVSLKIHW</sequence>
<organism evidence="4 5">
    <name type="scientific">Segnochrobactrum spirostomi</name>
    <dbReference type="NCBI Taxonomy" id="2608987"/>
    <lineage>
        <taxon>Bacteria</taxon>
        <taxon>Pseudomonadati</taxon>
        <taxon>Pseudomonadota</taxon>
        <taxon>Alphaproteobacteria</taxon>
        <taxon>Hyphomicrobiales</taxon>
        <taxon>Segnochrobactraceae</taxon>
        <taxon>Segnochrobactrum</taxon>
    </lineage>
</organism>
<dbReference type="AlphaFoldDB" id="A0A6A7Y667"/>
<comment type="similarity">
    <text evidence="3">Belongs to the gas vesicle GvpF/GvpL family.</text>
</comment>
<gene>
    <name evidence="4" type="ORF">F0357_19335</name>
</gene>
<accession>A0A6A7Y667</accession>